<dbReference type="HOGENOM" id="CLU_1824775_0_0_1"/>
<dbReference type="GeneID" id="69038947"/>
<organism evidence="1 2">
    <name type="scientific">Ajellomyces capsulatus (strain G186AR / H82 / ATCC MYA-2454 / RMSCC 2432)</name>
    <name type="common">Darling's disease fungus</name>
    <name type="synonym">Histoplasma capsulatum</name>
    <dbReference type="NCBI Taxonomy" id="447093"/>
    <lineage>
        <taxon>Eukaryota</taxon>
        <taxon>Fungi</taxon>
        <taxon>Dikarya</taxon>
        <taxon>Ascomycota</taxon>
        <taxon>Pezizomycotina</taxon>
        <taxon>Eurotiomycetes</taxon>
        <taxon>Eurotiomycetidae</taxon>
        <taxon>Onygenales</taxon>
        <taxon>Ajellomycetaceae</taxon>
        <taxon>Histoplasma</taxon>
    </lineage>
</organism>
<name>C0NS01_AJECG</name>
<dbReference type="InParanoid" id="C0NS01"/>
<reference evidence="1" key="1">
    <citation type="submission" date="2009-02" db="EMBL/GenBank/DDBJ databases">
        <title>The Genome Sequence of Ajellomyces capsulatus strain G186AR.</title>
        <authorList>
            <consortium name="The Broad Institute Genome Sequencing Platform"/>
            <person name="Champion M."/>
            <person name="Cuomo C."/>
            <person name="Ma L.-J."/>
            <person name="Henn M.R."/>
            <person name="Sil A."/>
            <person name="Goldman B."/>
            <person name="Young S.K."/>
            <person name="Kodira C.D."/>
            <person name="Zeng Q."/>
            <person name="Koehrsen M."/>
            <person name="Alvarado L."/>
            <person name="Berlin A."/>
            <person name="Borenstein D."/>
            <person name="Chen Z."/>
            <person name="Engels R."/>
            <person name="Freedman E."/>
            <person name="Gellesch M."/>
            <person name="Goldberg J."/>
            <person name="Griggs A."/>
            <person name="Gujja S."/>
            <person name="Heiman D."/>
            <person name="Hepburn T."/>
            <person name="Howarth C."/>
            <person name="Jen D."/>
            <person name="Larson L."/>
            <person name="Lewis B."/>
            <person name="Mehta T."/>
            <person name="Park D."/>
            <person name="Pearson M."/>
            <person name="Roberts A."/>
            <person name="Saif S."/>
            <person name="Shea T."/>
            <person name="Shenoy N."/>
            <person name="Sisk P."/>
            <person name="Stolte C."/>
            <person name="Sykes S."/>
            <person name="Walk T."/>
            <person name="White J."/>
            <person name="Yandava C."/>
            <person name="Klein B."/>
            <person name="McEwen J.G."/>
            <person name="Puccia R."/>
            <person name="Goldman G.H."/>
            <person name="Felipe M.S."/>
            <person name="Nino-Vega G."/>
            <person name="San-Blas G."/>
            <person name="Taylor J."/>
            <person name="Mendoza L."/>
            <person name="Galagan J."/>
            <person name="Nusbaum C."/>
            <person name="Birren B."/>
        </authorList>
    </citation>
    <scope>NUCLEOTIDE SEQUENCE</scope>
    <source>
        <strain evidence="1">G186AR</strain>
    </source>
</reference>
<evidence type="ECO:0000313" key="1">
    <source>
        <dbReference type="EMBL" id="EEH05667.1"/>
    </source>
</evidence>
<dbReference type="EMBL" id="GG663370">
    <property type="protein sequence ID" value="EEH05667.1"/>
    <property type="molecule type" value="Genomic_DNA"/>
</dbReference>
<keyword evidence="2" id="KW-1185">Reference proteome</keyword>
<dbReference type="Proteomes" id="UP000001631">
    <property type="component" value="Unassembled WGS sequence"/>
</dbReference>
<dbReference type="RefSeq" id="XP_045286148.1">
    <property type="nucleotide sequence ID" value="XM_045432980.1"/>
</dbReference>
<gene>
    <name evidence="1" type="ORF">HCBG_05931</name>
</gene>
<protein>
    <submittedName>
        <fullName evidence="1">Uncharacterized protein</fullName>
    </submittedName>
</protein>
<sequence>MGVEVTWRRIHIFKLLMAETAEKVIITTSSCSTTRSGILSNPSRTTGIGTKVSRKALQPKILSLNLHRDIEPAPYTKILKQWPQPPALNSSTTLFPLPPALLHRPLPSPSREPPNPALVAVVVMKIAIASSVSLCENALRM</sequence>
<evidence type="ECO:0000313" key="2">
    <source>
        <dbReference type="Proteomes" id="UP000001631"/>
    </source>
</evidence>
<proteinExistence type="predicted"/>
<dbReference type="AlphaFoldDB" id="C0NS01"/>
<accession>C0NS01</accession>